<dbReference type="Pfam" id="PF00005">
    <property type="entry name" value="ABC_tran"/>
    <property type="match status" value="1"/>
</dbReference>
<evidence type="ECO:0000313" key="6">
    <source>
        <dbReference type="EMBL" id="GAA2133093.1"/>
    </source>
</evidence>
<keyword evidence="2" id="KW-0813">Transport</keyword>
<dbReference type="PROSITE" id="PS50893">
    <property type="entry name" value="ABC_TRANSPORTER_2"/>
    <property type="match status" value="1"/>
</dbReference>
<keyword evidence="7" id="KW-1185">Reference proteome</keyword>
<keyword evidence="4" id="KW-0067">ATP-binding</keyword>
<dbReference type="RefSeq" id="WP_344305428.1">
    <property type="nucleotide sequence ID" value="NZ_BAAAQQ010000013.1"/>
</dbReference>
<evidence type="ECO:0000256" key="1">
    <source>
        <dbReference type="ARBA" id="ARBA00005417"/>
    </source>
</evidence>
<dbReference type="InterPro" id="IPR017871">
    <property type="entry name" value="ABC_transporter-like_CS"/>
</dbReference>
<evidence type="ECO:0000259" key="5">
    <source>
        <dbReference type="PROSITE" id="PS50893"/>
    </source>
</evidence>
<dbReference type="SUPFAM" id="SSF52540">
    <property type="entry name" value="P-loop containing nucleoside triphosphate hydrolases"/>
    <property type="match status" value="1"/>
</dbReference>
<dbReference type="Gene3D" id="3.40.50.300">
    <property type="entry name" value="P-loop containing nucleotide triphosphate hydrolases"/>
    <property type="match status" value="1"/>
</dbReference>
<reference evidence="6 7" key="1">
    <citation type="journal article" date="2019" name="Int. J. Syst. Evol. Microbiol.">
        <title>The Global Catalogue of Microorganisms (GCM) 10K type strain sequencing project: providing services to taxonomists for standard genome sequencing and annotation.</title>
        <authorList>
            <consortium name="The Broad Institute Genomics Platform"/>
            <consortium name="The Broad Institute Genome Sequencing Center for Infectious Disease"/>
            <person name="Wu L."/>
            <person name="Ma J."/>
        </authorList>
    </citation>
    <scope>NUCLEOTIDE SEQUENCE [LARGE SCALE GENOMIC DNA]</scope>
    <source>
        <strain evidence="6 7">JCM 16021</strain>
    </source>
</reference>
<dbReference type="SMART" id="SM00382">
    <property type="entry name" value="AAA"/>
    <property type="match status" value="1"/>
</dbReference>
<sequence length="251" mass="26853">MSALELRRLSHRFRDLPVLGGVDLQVAPGEVHALIGFNGAGKSTLMRAALGMLRPDDGTVRLFGVPVADADADVWSRVGHFIDTPFAYPELTVRENLWAAARLHGVPSSRVGPTVDHVVAALELAPWARRRAGTLSLGNRQRVGLASALAHRPRLLVLDEPTNALDPSGVALLRELLLGVARDGGAVLVSSHHLDEVARIADRVSVIHAGAIVGELDPHGVDLERAFFRMVHAADQAARDVAEPHSKEAVT</sequence>
<comment type="caution">
    <text evidence="6">The sequence shown here is derived from an EMBL/GenBank/DDBJ whole genome shotgun (WGS) entry which is preliminary data.</text>
</comment>
<proteinExistence type="inferred from homology"/>
<name>A0ABN2YW27_9ACTN</name>
<dbReference type="PANTHER" id="PTHR43335:SF4">
    <property type="entry name" value="ABC TRANSPORTER, ATP-BINDING PROTEIN"/>
    <property type="match status" value="1"/>
</dbReference>
<dbReference type="PANTHER" id="PTHR43335">
    <property type="entry name" value="ABC TRANSPORTER, ATP-BINDING PROTEIN"/>
    <property type="match status" value="1"/>
</dbReference>
<accession>A0ABN2YW27</accession>
<evidence type="ECO:0000256" key="3">
    <source>
        <dbReference type="ARBA" id="ARBA00022741"/>
    </source>
</evidence>
<gene>
    <name evidence="6" type="ORF">GCM10009843_38260</name>
</gene>
<comment type="similarity">
    <text evidence="1">Belongs to the ABC transporter superfamily.</text>
</comment>
<evidence type="ECO:0000256" key="4">
    <source>
        <dbReference type="ARBA" id="ARBA00022840"/>
    </source>
</evidence>
<dbReference type="InterPro" id="IPR003593">
    <property type="entry name" value="AAA+_ATPase"/>
</dbReference>
<dbReference type="InterPro" id="IPR003439">
    <property type="entry name" value="ABC_transporter-like_ATP-bd"/>
</dbReference>
<protein>
    <recommendedName>
        <fullName evidence="5">ABC transporter domain-containing protein</fullName>
    </recommendedName>
</protein>
<evidence type="ECO:0000256" key="2">
    <source>
        <dbReference type="ARBA" id="ARBA00022448"/>
    </source>
</evidence>
<dbReference type="EMBL" id="BAAAQQ010000013">
    <property type="protein sequence ID" value="GAA2133093.1"/>
    <property type="molecule type" value="Genomic_DNA"/>
</dbReference>
<organism evidence="6 7">
    <name type="scientific">Nocardioides bigeumensis</name>
    <dbReference type="NCBI Taxonomy" id="433657"/>
    <lineage>
        <taxon>Bacteria</taxon>
        <taxon>Bacillati</taxon>
        <taxon>Actinomycetota</taxon>
        <taxon>Actinomycetes</taxon>
        <taxon>Propionibacteriales</taxon>
        <taxon>Nocardioidaceae</taxon>
        <taxon>Nocardioides</taxon>
    </lineage>
</organism>
<keyword evidence="3" id="KW-0547">Nucleotide-binding</keyword>
<evidence type="ECO:0000313" key="7">
    <source>
        <dbReference type="Proteomes" id="UP001500575"/>
    </source>
</evidence>
<dbReference type="InterPro" id="IPR027417">
    <property type="entry name" value="P-loop_NTPase"/>
</dbReference>
<feature type="domain" description="ABC transporter" evidence="5">
    <location>
        <begin position="4"/>
        <end position="234"/>
    </location>
</feature>
<dbReference type="PROSITE" id="PS00211">
    <property type="entry name" value="ABC_TRANSPORTER_1"/>
    <property type="match status" value="1"/>
</dbReference>
<dbReference type="Proteomes" id="UP001500575">
    <property type="component" value="Unassembled WGS sequence"/>
</dbReference>